<reference evidence="1 2" key="1">
    <citation type="submission" date="2018-09" db="EMBL/GenBank/DDBJ databases">
        <title>Alcanivorax profundi sp. nov., isolated from 1000 m-depth seawater of the Mariana Trench.</title>
        <authorList>
            <person name="Liu J."/>
        </authorList>
    </citation>
    <scope>NUCLEOTIDE SEQUENCE [LARGE SCALE GENOMIC DNA]</scope>
    <source>
        <strain evidence="1 2">MTEO17</strain>
    </source>
</reference>
<keyword evidence="2" id="KW-1185">Reference proteome</keyword>
<evidence type="ECO:0000313" key="2">
    <source>
        <dbReference type="Proteomes" id="UP000283734"/>
    </source>
</evidence>
<name>A0A418Y1T5_9GAMM</name>
<comment type="caution">
    <text evidence="1">The sequence shown here is derived from an EMBL/GenBank/DDBJ whole genome shotgun (WGS) entry which is preliminary data.</text>
</comment>
<proteinExistence type="predicted"/>
<accession>A0A418Y1T5</accession>
<dbReference type="EMBL" id="QYYA01000001">
    <property type="protein sequence ID" value="RJG19465.1"/>
    <property type="molecule type" value="Genomic_DNA"/>
</dbReference>
<evidence type="ECO:0000313" key="1">
    <source>
        <dbReference type="EMBL" id="RJG19465.1"/>
    </source>
</evidence>
<dbReference type="Proteomes" id="UP000283734">
    <property type="component" value="Unassembled WGS sequence"/>
</dbReference>
<dbReference type="AlphaFoldDB" id="A0A418Y1T5"/>
<sequence length="149" mass="16860">MKYKLNKALQPTAYFVHLLRGRCRPHFRAKRAQSKLRMSAALCDEKMRSLTGLIFLISSATAWAEEAVFLGQVIDPSASATQIRVCRSDEIVQFGVMASNQYDWFMRKLAEESESGSVLVEVRRERNGDTLERMSILRIENGACDPEGT</sequence>
<dbReference type="RefSeq" id="WP_147393869.1">
    <property type="nucleotide sequence ID" value="NZ_QYYA01000001.1"/>
</dbReference>
<protein>
    <submittedName>
        <fullName evidence="1">Uncharacterized protein</fullName>
    </submittedName>
</protein>
<gene>
    <name evidence="1" type="ORF">D4A39_00935</name>
</gene>
<organism evidence="1 2">
    <name type="scientific">Alcanivorax profundi</name>
    <dbReference type="NCBI Taxonomy" id="2338368"/>
    <lineage>
        <taxon>Bacteria</taxon>
        <taxon>Pseudomonadati</taxon>
        <taxon>Pseudomonadota</taxon>
        <taxon>Gammaproteobacteria</taxon>
        <taxon>Oceanospirillales</taxon>
        <taxon>Alcanivoracaceae</taxon>
        <taxon>Alcanivorax</taxon>
    </lineage>
</organism>